<feature type="chain" id="PRO_5012564652" evidence="3">
    <location>
        <begin position="24"/>
        <end position="422"/>
    </location>
</feature>
<dbReference type="VEuPathDB" id="VectorBase:BGLB039851"/>
<dbReference type="AlphaFoldDB" id="A0A2C9M8P6"/>
<dbReference type="EnsemblMetazoa" id="BGLB039851-RA">
    <property type="protein sequence ID" value="BGLB039851-PA"/>
    <property type="gene ID" value="BGLB039851"/>
</dbReference>
<protein>
    <submittedName>
        <fullName evidence="4">Uncharacterized protein</fullName>
    </submittedName>
</protein>
<name>A0A2C9M8P6_BIOGL</name>
<feature type="compositionally biased region" description="Polar residues" evidence="1">
    <location>
        <begin position="377"/>
        <end position="396"/>
    </location>
</feature>
<dbReference type="VEuPathDB" id="VectorBase:BGLAX_027531"/>
<dbReference type="KEGG" id="bgt:106066199"/>
<keyword evidence="2" id="KW-0812">Transmembrane</keyword>
<sequence length="422" mass="46920">MNPVKMILPFILGMLIASSNELAAVFEVNFGSQSAVYVLEESVIVQFHTCLCTSNSQECKYTKDGTSVESRQMLNTSLLQYSNSFFCYFKLQSELSCERLKNYFLTKECSSLKETPCTVTALSAYGSSCPENMALLKFSGPLNFRIPVFTAELLKLFRCVRLCADNETLQESTTSTTSISTVIRSATANESTYQEIVVAIYVCTTLIVVGLLVCSIVLMIVWKKSVARWLPGRAVCSLHCRPGFSMVRSSCPARSHPTSPCGRFGAGSGVPSPQKRVSFTSILTDRRSQPPVPKEDLIPGNKQRNRLEEIKSNFNGDSARHNASTNQTHSEHEYLELIDYNYPVEEDQRRTQASAQHVDNIDETAISKDNIPEKDTAQNASFSDTNQNNKDQNNSIDVDKINETFVKVFAESDTSLQKTTTA</sequence>
<keyword evidence="2" id="KW-0472">Membrane</keyword>
<organism evidence="4 5">
    <name type="scientific">Biomphalaria glabrata</name>
    <name type="common">Bloodfluke planorb</name>
    <name type="synonym">Freshwater snail</name>
    <dbReference type="NCBI Taxonomy" id="6526"/>
    <lineage>
        <taxon>Eukaryota</taxon>
        <taxon>Metazoa</taxon>
        <taxon>Spiralia</taxon>
        <taxon>Lophotrochozoa</taxon>
        <taxon>Mollusca</taxon>
        <taxon>Gastropoda</taxon>
        <taxon>Heterobranchia</taxon>
        <taxon>Euthyneura</taxon>
        <taxon>Panpulmonata</taxon>
        <taxon>Hygrophila</taxon>
        <taxon>Lymnaeoidea</taxon>
        <taxon>Planorbidae</taxon>
        <taxon>Biomphalaria</taxon>
    </lineage>
</organism>
<evidence type="ECO:0000313" key="5">
    <source>
        <dbReference type="Proteomes" id="UP000076420"/>
    </source>
</evidence>
<reference evidence="4" key="1">
    <citation type="submission" date="2020-05" db="UniProtKB">
        <authorList>
            <consortium name="EnsemblMetazoa"/>
        </authorList>
    </citation>
    <scope>IDENTIFICATION</scope>
    <source>
        <strain evidence="4">BB02</strain>
    </source>
</reference>
<accession>A0A2C9M8P6</accession>
<keyword evidence="2" id="KW-1133">Transmembrane helix</keyword>
<evidence type="ECO:0000256" key="1">
    <source>
        <dbReference type="SAM" id="MobiDB-lite"/>
    </source>
</evidence>
<evidence type="ECO:0000256" key="2">
    <source>
        <dbReference type="SAM" id="Phobius"/>
    </source>
</evidence>
<gene>
    <name evidence="4" type="primary">106066199</name>
</gene>
<evidence type="ECO:0000256" key="3">
    <source>
        <dbReference type="SAM" id="SignalP"/>
    </source>
</evidence>
<proteinExistence type="predicted"/>
<keyword evidence="3" id="KW-0732">Signal</keyword>
<dbReference type="Proteomes" id="UP000076420">
    <property type="component" value="Unassembled WGS sequence"/>
</dbReference>
<feature type="signal peptide" evidence="3">
    <location>
        <begin position="1"/>
        <end position="23"/>
    </location>
</feature>
<evidence type="ECO:0000313" key="4">
    <source>
        <dbReference type="EnsemblMetazoa" id="BGLB039851-PA"/>
    </source>
</evidence>
<feature type="compositionally biased region" description="Polar residues" evidence="1">
    <location>
        <begin position="312"/>
        <end position="328"/>
    </location>
</feature>
<feature type="transmembrane region" description="Helical" evidence="2">
    <location>
        <begin position="198"/>
        <end position="222"/>
    </location>
</feature>
<feature type="region of interest" description="Disordered" evidence="1">
    <location>
        <begin position="347"/>
        <end position="396"/>
    </location>
</feature>
<feature type="region of interest" description="Disordered" evidence="1">
    <location>
        <begin position="312"/>
        <end position="332"/>
    </location>
</feature>